<reference evidence="2" key="1">
    <citation type="submission" date="2019-07" db="EMBL/GenBank/DDBJ databases">
        <authorList>
            <person name="Palmer J.M."/>
        </authorList>
    </citation>
    <scope>NUCLEOTIDE SEQUENCE</scope>
    <source>
        <strain evidence="2">PC9</strain>
    </source>
</reference>
<organism evidence="2 3">
    <name type="scientific">Pleurotus ostreatus</name>
    <name type="common">Oyster mushroom</name>
    <name type="synonym">White-rot fungus</name>
    <dbReference type="NCBI Taxonomy" id="5322"/>
    <lineage>
        <taxon>Eukaryota</taxon>
        <taxon>Fungi</taxon>
        <taxon>Dikarya</taxon>
        <taxon>Basidiomycota</taxon>
        <taxon>Agaricomycotina</taxon>
        <taxon>Agaricomycetes</taxon>
        <taxon>Agaricomycetidae</taxon>
        <taxon>Agaricales</taxon>
        <taxon>Pleurotineae</taxon>
        <taxon>Pleurotaceae</taxon>
        <taxon>Pleurotus</taxon>
    </lineage>
</organism>
<evidence type="ECO:0000256" key="1">
    <source>
        <dbReference type="SAM" id="Coils"/>
    </source>
</evidence>
<keyword evidence="3" id="KW-1185">Reference proteome</keyword>
<feature type="coiled-coil region" evidence="1">
    <location>
        <begin position="76"/>
        <end position="192"/>
    </location>
</feature>
<name>A0A8H6ZZ16_PLEOS</name>
<dbReference type="OrthoDB" id="10391339at2759"/>
<accession>A0A8H6ZZ16</accession>
<keyword evidence="1" id="KW-0175">Coiled coil</keyword>
<evidence type="ECO:0000313" key="3">
    <source>
        <dbReference type="Proteomes" id="UP000623687"/>
    </source>
</evidence>
<gene>
    <name evidence="2" type="ORF">PC9H_005151</name>
</gene>
<dbReference type="AlphaFoldDB" id="A0A8H6ZZ16"/>
<sequence>MGSQNISGHDEWEPVRGSTSIKPLYTSKPLFPISVSGPYPTSIQPELDMPREESYHLPPRLYPTQHTHSTFYVSSNQRISDDLSELQERQRVVQEEQERLYRSQTELLISLQTTCQQLGEENTKLRDAREEFEKYQKTMSSRVELQTESLLASHQYYVTELHAKNASLERQVSKLEREKDELQTKYDGLLASTQKIKDEEEVGDGRTLPAMDMKLEWITMQAVNKNLFAHNQALQRRCMKFSKRKHSK</sequence>
<dbReference type="VEuPathDB" id="FungiDB:PC9H_005151"/>
<dbReference type="Proteomes" id="UP000623687">
    <property type="component" value="Unassembled WGS sequence"/>
</dbReference>
<comment type="caution">
    <text evidence="2">The sequence shown here is derived from an EMBL/GenBank/DDBJ whole genome shotgun (WGS) entry which is preliminary data.</text>
</comment>
<dbReference type="GeneID" id="59374969"/>
<dbReference type="RefSeq" id="XP_036633228.1">
    <property type="nucleotide sequence ID" value="XM_036774726.1"/>
</dbReference>
<dbReference type="EMBL" id="JACETU010000003">
    <property type="protein sequence ID" value="KAF7433201.1"/>
    <property type="molecule type" value="Genomic_DNA"/>
</dbReference>
<protein>
    <submittedName>
        <fullName evidence="2">Uncharacterized protein</fullName>
    </submittedName>
</protein>
<proteinExistence type="predicted"/>
<evidence type="ECO:0000313" key="2">
    <source>
        <dbReference type="EMBL" id="KAF7433201.1"/>
    </source>
</evidence>